<organism evidence="1 2">
    <name type="scientific">Dryococelus australis</name>
    <dbReference type="NCBI Taxonomy" id="614101"/>
    <lineage>
        <taxon>Eukaryota</taxon>
        <taxon>Metazoa</taxon>
        <taxon>Ecdysozoa</taxon>
        <taxon>Arthropoda</taxon>
        <taxon>Hexapoda</taxon>
        <taxon>Insecta</taxon>
        <taxon>Pterygota</taxon>
        <taxon>Neoptera</taxon>
        <taxon>Polyneoptera</taxon>
        <taxon>Phasmatodea</taxon>
        <taxon>Verophasmatodea</taxon>
        <taxon>Anareolatae</taxon>
        <taxon>Phasmatidae</taxon>
        <taxon>Eurycanthinae</taxon>
        <taxon>Dryococelus</taxon>
    </lineage>
</organism>
<protein>
    <submittedName>
        <fullName evidence="1">Uncharacterized protein</fullName>
    </submittedName>
</protein>
<accession>A0ABQ9H9Y0</accession>
<reference evidence="1 2" key="1">
    <citation type="submission" date="2023-02" db="EMBL/GenBank/DDBJ databases">
        <title>LHISI_Scaffold_Assembly.</title>
        <authorList>
            <person name="Stuart O.P."/>
            <person name="Cleave R."/>
            <person name="Magrath M.J.L."/>
            <person name="Mikheyev A.S."/>
        </authorList>
    </citation>
    <scope>NUCLEOTIDE SEQUENCE [LARGE SCALE GENOMIC DNA]</scope>
    <source>
        <strain evidence="1">Daus_M_001</strain>
        <tissue evidence="1">Leg muscle</tissue>
    </source>
</reference>
<evidence type="ECO:0000313" key="2">
    <source>
        <dbReference type="Proteomes" id="UP001159363"/>
    </source>
</evidence>
<dbReference type="Proteomes" id="UP001159363">
    <property type="component" value="Chromosome 5"/>
</dbReference>
<gene>
    <name evidence="1" type="ORF">PR048_017565</name>
</gene>
<comment type="caution">
    <text evidence="1">The sequence shown here is derived from an EMBL/GenBank/DDBJ whole genome shotgun (WGS) entry which is preliminary data.</text>
</comment>
<evidence type="ECO:0000313" key="1">
    <source>
        <dbReference type="EMBL" id="KAJ8881092.1"/>
    </source>
</evidence>
<name>A0ABQ9H9Y0_9NEOP</name>
<proteinExistence type="predicted"/>
<dbReference type="EMBL" id="JARBHB010000006">
    <property type="protein sequence ID" value="KAJ8881092.1"/>
    <property type="molecule type" value="Genomic_DNA"/>
</dbReference>
<keyword evidence="2" id="KW-1185">Reference proteome</keyword>
<sequence>MSQFSKPTCIQFVIDHHHVKMSTFDPANHYVCTKPGLSTVIYAYWSGSLLQSCMEECDYSGLHMLWTLLPLLHVSRNKVAMCAGLTGDGKIDCEEKIYLSDVPFLNKASAQSAKQTSLEAAVDAIAWFHPSSNYLEVQPVDGGITFTFHSDGTWHYLLAHEPQLFEHCQEMMSCSTYGNCVVFCMRKEMPLPCAADEVVSFAKK</sequence>